<keyword evidence="1" id="KW-0862">Zinc</keyword>
<keyword evidence="2" id="KW-0175">Coiled coil</keyword>
<organism evidence="6">
    <name type="scientific">Cladocopium goreaui</name>
    <dbReference type="NCBI Taxonomy" id="2562237"/>
    <lineage>
        <taxon>Eukaryota</taxon>
        <taxon>Sar</taxon>
        <taxon>Alveolata</taxon>
        <taxon>Dinophyceae</taxon>
        <taxon>Suessiales</taxon>
        <taxon>Symbiodiniaceae</taxon>
        <taxon>Cladocopium</taxon>
    </lineage>
</organism>
<feature type="transmembrane region" description="Helical" evidence="4">
    <location>
        <begin position="1986"/>
        <end position="2012"/>
    </location>
</feature>
<feature type="coiled-coil region" evidence="2">
    <location>
        <begin position="2374"/>
        <end position="2444"/>
    </location>
</feature>
<feature type="region of interest" description="Disordered" evidence="3">
    <location>
        <begin position="607"/>
        <end position="641"/>
    </location>
</feature>
<feature type="region of interest" description="Disordered" evidence="3">
    <location>
        <begin position="1453"/>
        <end position="1474"/>
    </location>
</feature>
<keyword evidence="4" id="KW-0812">Transmembrane</keyword>
<dbReference type="EMBL" id="CAMXCT020000224">
    <property type="protein sequence ID" value="CAL1129191.1"/>
    <property type="molecule type" value="Genomic_DNA"/>
</dbReference>
<feature type="compositionally biased region" description="Basic and acidic residues" evidence="3">
    <location>
        <begin position="1280"/>
        <end position="1294"/>
    </location>
</feature>
<dbReference type="SMART" id="SM00343">
    <property type="entry name" value="ZnF_C2HC"/>
    <property type="match status" value="1"/>
</dbReference>
<dbReference type="InterPro" id="IPR001878">
    <property type="entry name" value="Znf_CCHC"/>
</dbReference>
<comment type="caution">
    <text evidence="6">The sequence shown here is derived from an EMBL/GenBank/DDBJ whole genome shotgun (WGS) entry which is preliminary data.</text>
</comment>
<dbReference type="OrthoDB" id="415601at2759"/>
<feature type="coiled-coil region" evidence="2">
    <location>
        <begin position="752"/>
        <end position="779"/>
    </location>
</feature>
<dbReference type="Gene3D" id="3.30.420.10">
    <property type="entry name" value="Ribonuclease H-like superfamily/Ribonuclease H"/>
    <property type="match status" value="1"/>
</dbReference>
<evidence type="ECO:0000256" key="1">
    <source>
        <dbReference type="PROSITE-ProRule" id="PRU00723"/>
    </source>
</evidence>
<dbReference type="SUPFAM" id="SSF53098">
    <property type="entry name" value="Ribonuclease H-like"/>
    <property type="match status" value="1"/>
</dbReference>
<dbReference type="InterPro" id="IPR012337">
    <property type="entry name" value="RNaseH-like_sf"/>
</dbReference>
<feature type="region of interest" description="Disordered" evidence="3">
    <location>
        <begin position="1239"/>
        <end position="1294"/>
    </location>
</feature>
<dbReference type="GO" id="GO:0003676">
    <property type="term" value="F:nucleic acid binding"/>
    <property type="evidence" value="ECO:0007669"/>
    <property type="project" value="InterPro"/>
</dbReference>
<protein>
    <recommendedName>
        <fullName evidence="5">C3H1-type domain-containing protein</fullName>
    </recommendedName>
</protein>
<keyword evidence="8" id="KW-1185">Reference proteome</keyword>
<dbReference type="EMBL" id="CAMXCT010000224">
    <property type="protein sequence ID" value="CAI3975816.1"/>
    <property type="molecule type" value="Genomic_DNA"/>
</dbReference>
<accession>A0A9P1FH51</accession>
<keyword evidence="1" id="KW-0863">Zinc-finger</keyword>
<feature type="compositionally biased region" description="Basic and acidic residues" evidence="3">
    <location>
        <begin position="263"/>
        <end position="301"/>
    </location>
</feature>
<sequence>MMAAGAEQMAAAGAEQMAAAGAVQAAAAGDRQMAAAGAEGDAAQALGARGDAAERGLELVGQELVPASQALALRTPDGLEKGRGSDAAKGSRSPRAATEPVSQGQKSKEGSVRGQKGTPKEIEPEKRQEMATPSGQPVSLGPHSFVTPEGQVQSMLPLFSPEQTVKLHEIHQMPFASPAASWNGPAVGEHGHGGAERQAVPGWFTGLLQSVGSQQGEHEARQRDYMWRMQVEHGIEHLGVQLRAAQHENQRLRQERQELLEALEKKGSSRFTTPDDKAANMLKKEEGAESRQERPSKEEGAGARQGTPSKEEGAEARQDRSSQEDGAEARQEQSESDSSSEEPQRASRPKESVDKQSMRIMLKLMEGMQELQKQIVISKEEGKGDEIEVVRYVADLPKLAEWNPETAPIDFGDWVICLHPHMADLSSTSEMWWDLTLSTARTWYDHHMKLSPIERLTSTPRPTPELQQKKWSRLERRASSLLLNALPQTMKEEVNCGEVHHSFGHFVSCDAAVSTWRADREKRYFDGAGSTYGSCNRGFSHPTAETLDEMEAKIVSSYPDLNFRLSLVKSSLLVETVPTLETVTQYSEHLLAELEQMGQQAKRKEVMAESQPKVKKFEEASGSKPEERTRPKGKPQEEFEGRRKPCRFYLTDSGCRRGRGCPFGHQLDGERRCWTCGGKDHMATACPTTEESKPKAAKFGSKTAEKDVKSATTSPEKSEEQSEATGNGGEETMKSLLDEASRMLKSMNEGDVKEKRQKGEDAQERILGLQKQLDELKKASMRPFRISKLCPMVNKGLLDSGATHPLRAKRKGERLHHLPKVKVTLAGDKEIYMALTPTGVIVGEEGTEPIVPMGLLTAVLGCEISWKPEGLQVVHPVLGKLEVVVEAGCPMVSQSTAMKLIEEIEAKAVKVVKSLKTGEDSEEAWLRSDRRLMYEFEITHGKLEADLSPEGEAYPLLLRAALDGLVKGWIAGPPCRTRSVLRHLEVPGEAMPRPLRSWNGGEFGIEGLSNFEKEQVTLDDTLLMRFLVLYIVSETVRRAAGLETPTTLILEQPASPEHKPEVVSLWRTPQWKSLAEIYELQTQRFDQSEFGAIATKPTTIGGNLPLQVPLQGKKGQPRDVSGMTKAEICESSRRLSRWPPLMMRSIAVALQTCTMGEEVKLRAVSWQEHIAAGHTPFRRDCRVCQEACARDAHHRRQKLPPKAGVLSVDISGPFKEAPDLQKKKAKYLLVASFTWTARNQDGEEEVEEIPEVPPDAPEIEDPEAEEELQQIADQVENPEEGPKEDTSEELEERKPVRIEVTKLCEPLASRSQEDVSRAIINMYMRLRADGYRVTQPHSDRGAEFRSRILEKWCLSRTILQTFTPGDQPQMNGRCEAIVQHIKAAIRRTLHGAEAPFDRWPIALTKMVMQGLSEPPKLEDWIGVEDALNPIEERRRIRHKASIYMLEVEDAAEADELENQEGDGRSPSFEEEEKDAWAKKQRVQRLIEEEMVEAMEDDEKVAGMVLDSITMVKELIGPEKGEEVLQTRIVSQAEVRRSIEVWRPSIEKELTSLFETKGALRKITEAEVKKLLDEDRAELIPSKLVFTVKPDQTNKGGKKKTRLVACGNFSEREEGQDLFAGGASAVALRAALTVDENGEKMEPRRAIIRPPALLILAGLAKPDEFYEVIMALYGYKESPKLWSDYRDQEIAKMELPCEGGILTLQQMITEPNMWRMMLKQPGPNLQTNEEEFVGLLLVYVDDLLVLGFPSSIAAVIQGVQAKWETSEPETINMQKEVRFLGAELWRREDGAWLMTQTNYIKDLLKRNLGADPTTWPTRKIPLVKEPEVIEGEEKTPMAVKEAQRVIGELVWITARSRPDLAFTVSKLASLITKSPMQVVQLVKPVWYYLAATMDQGLIFQNNMGEKQLNVYTDASYSDISFGCHLILWGSSLLLWKAGKQPIQAASTAEAELVEVLEGASNEEKKDISNALVIQDLNPVLQQRDGQFYFIMFVAVILFAGFIIGACVMGIFMWHRVDKLTVVKYKGSLLNDTLTDTSRDGMSQRSSWHMSQEDFDALGYPSIPSHWTKEWMVEQIELEKVDPRVNPNLLLEETSQEFWDNMSRKPYAKAILKSERHWSKRRNAWLRQFEQVEMANALRSELAEELENCPPELKRMVQPMLKYKIAEIALGTSLRAARQQRVPLSAILQREEQVLELRSLRQRLDAGGATEAERLLQEFTARAKDRLKLTQEEEAQRSETMVVDTDTMAKLMTRAQKLRKDGYVSWEQGSVEEAFESWCESEACLFRKRLQPEDLAGNKMIDDLHSILLKNVSQAAIKLGHWSDALQAADDALAIDDEDHKAWFRRACALEGLGRYREATEALTSIEGIAVGRADRQRIEKDVQARRKQIALLESKHEGTEKLALQRALQQGVFGREAEAVEDQDLEALEEELKQLEEEEAHLDAEVPKDLAPFAAGDRIVTLENLGDISAGHEGSVVEVDKDGDIKVLFDGQTEAQLIFHVDFDTLAPAGAMPTPSAPSVEKKYLTHEGACDLLEALASAYDDPGFQRQVSKLCRDVRWNVKEFTRHLPKVALEVQRWVLPRWGFDPTTVGAREAEVALAAAKERSTGGYRQQQLQRLSDEVTRSLFGEMYPVVFQKGANVSAPTS</sequence>
<feature type="region of interest" description="Disordered" evidence="3">
    <location>
        <begin position="64"/>
        <end position="147"/>
    </location>
</feature>
<dbReference type="PANTHER" id="PTHR46512">
    <property type="entry name" value="PEPTIDYLPROLYL ISOMERASE"/>
    <property type="match status" value="1"/>
</dbReference>
<evidence type="ECO:0000313" key="7">
    <source>
        <dbReference type="EMBL" id="CAL4763128.1"/>
    </source>
</evidence>
<dbReference type="InterPro" id="IPR011990">
    <property type="entry name" value="TPR-like_helical_dom_sf"/>
</dbReference>
<dbReference type="SUPFAM" id="SSF48452">
    <property type="entry name" value="TPR-like"/>
    <property type="match status" value="1"/>
</dbReference>
<dbReference type="InterPro" id="IPR036397">
    <property type="entry name" value="RNaseH_sf"/>
</dbReference>
<dbReference type="PROSITE" id="PS50103">
    <property type="entry name" value="ZF_C3H1"/>
    <property type="match status" value="1"/>
</dbReference>
<dbReference type="Gene3D" id="1.25.40.10">
    <property type="entry name" value="Tetratricopeptide repeat domain"/>
    <property type="match status" value="1"/>
</dbReference>
<dbReference type="InterPro" id="IPR000571">
    <property type="entry name" value="Znf_CCCH"/>
</dbReference>
<keyword evidence="1" id="KW-0479">Metal-binding</keyword>
<evidence type="ECO:0000313" key="6">
    <source>
        <dbReference type="EMBL" id="CAI3975816.1"/>
    </source>
</evidence>
<feature type="compositionally biased region" description="Basic and acidic residues" evidence="3">
    <location>
        <begin position="615"/>
        <end position="641"/>
    </location>
</feature>
<proteinExistence type="predicted"/>
<evidence type="ECO:0000313" key="8">
    <source>
        <dbReference type="Proteomes" id="UP001152797"/>
    </source>
</evidence>
<feature type="region of interest" description="Disordered" evidence="3">
    <location>
        <begin position="263"/>
        <end position="355"/>
    </location>
</feature>
<feature type="compositionally biased region" description="Basic and acidic residues" evidence="3">
    <location>
        <begin position="342"/>
        <end position="355"/>
    </location>
</feature>
<reference evidence="7 8" key="2">
    <citation type="submission" date="2024-05" db="EMBL/GenBank/DDBJ databases">
        <authorList>
            <person name="Chen Y."/>
            <person name="Shah S."/>
            <person name="Dougan E. K."/>
            <person name="Thang M."/>
            <person name="Chan C."/>
        </authorList>
    </citation>
    <scope>NUCLEOTIDE SEQUENCE [LARGE SCALE GENOMIC DNA]</scope>
</reference>
<feature type="compositionally biased region" description="Basic and acidic residues" evidence="3">
    <location>
        <begin position="309"/>
        <end position="333"/>
    </location>
</feature>
<feature type="region of interest" description="Disordered" evidence="3">
    <location>
        <begin position="1"/>
        <end position="46"/>
    </location>
</feature>
<feature type="compositionally biased region" description="Acidic residues" evidence="3">
    <location>
        <begin position="1257"/>
        <end position="1268"/>
    </location>
</feature>
<feature type="compositionally biased region" description="Basic and acidic residues" evidence="3">
    <location>
        <begin position="118"/>
        <end position="129"/>
    </location>
</feature>
<dbReference type="GO" id="GO:0008270">
    <property type="term" value="F:zinc ion binding"/>
    <property type="evidence" value="ECO:0007669"/>
    <property type="project" value="UniProtKB-KW"/>
</dbReference>
<evidence type="ECO:0000256" key="4">
    <source>
        <dbReference type="SAM" id="Phobius"/>
    </source>
</evidence>
<dbReference type="EMBL" id="CAMXCT030000224">
    <property type="protein sequence ID" value="CAL4763128.1"/>
    <property type="molecule type" value="Genomic_DNA"/>
</dbReference>
<keyword evidence="4" id="KW-1133">Transmembrane helix</keyword>
<evidence type="ECO:0000259" key="5">
    <source>
        <dbReference type="PROSITE" id="PS50103"/>
    </source>
</evidence>
<name>A0A9P1FH51_9DINO</name>
<reference evidence="6" key="1">
    <citation type="submission" date="2022-10" db="EMBL/GenBank/DDBJ databases">
        <authorList>
            <person name="Chen Y."/>
            <person name="Dougan E. K."/>
            <person name="Chan C."/>
            <person name="Rhodes N."/>
            <person name="Thang M."/>
        </authorList>
    </citation>
    <scope>NUCLEOTIDE SEQUENCE</scope>
</reference>
<feature type="region of interest" description="Disordered" evidence="3">
    <location>
        <begin position="1104"/>
        <end position="1125"/>
    </location>
</feature>
<evidence type="ECO:0000256" key="3">
    <source>
        <dbReference type="SAM" id="MobiDB-lite"/>
    </source>
</evidence>
<feature type="domain" description="C3H1-type" evidence="5">
    <location>
        <begin position="640"/>
        <end position="668"/>
    </location>
</feature>
<dbReference type="InterPro" id="IPR050754">
    <property type="entry name" value="FKBP4/5/8-like"/>
</dbReference>
<feature type="region of interest" description="Disordered" evidence="3">
    <location>
        <begin position="684"/>
        <end position="732"/>
    </location>
</feature>
<gene>
    <name evidence="6" type="ORF">C1SCF055_LOCUS4093</name>
</gene>
<feature type="compositionally biased region" description="Basic and acidic residues" evidence="3">
    <location>
        <begin position="77"/>
        <end position="86"/>
    </location>
</feature>
<keyword evidence="4" id="KW-0472">Membrane</keyword>
<dbReference type="PANTHER" id="PTHR46512:SF9">
    <property type="entry name" value="PEPTIDYLPROLYL ISOMERASE"/>
    <property type="match status" value="1"/>
</dbReference>
<dbReference type="Proteomes" id="UP001152797">
    <property type="component" value="Unassembled WGS sequence"/>
</dbReference>
<feature type="zinc finger region" description="C3H1-type" evidence="1">
    <location>
        <begin position="640"/>
        <end position="668"/>
    </location>
</feature>
<evidence type="ECO:0000256" key="2">
    <source>
        <dbReference type="SAM" id="Coils"/>
    </source>
</evidence>